<dbReference type="InterPro" id="IPR048503">
    <property type="entry name" value="NamZ_C"/>
</dbReference>
<sequence>MKRWLLLLALTCAWPAVARVPDPAALQRIAGIVQDEIAAGHLPGAVVQIGGENGVYYRAAYGEREVRPEHLPMTPDTIFDLASLTKVVATTTAIMQLSERGRLDLDAPVARYWPAFAANGKAPIRVRDLLTHYSGLPADLDLSRPWKGRSAALERIIAVRPTDPPGERYRYSDINFEVLGELVERVSGEPLERYCQAHVFAPLGMRDSGFLPAPSPRIAPTAHGRQGVVHDPTAWRMGGVAGHAGGFSSADDLARFARMLLAGGSLDGVRVLKSASVEAMTLPQSPSGQARLRGLGWDIAAPFASDRDTLAPVGAYGHTGFTGTSLWIDPVARLYVILLSNRVHPDDGGDAGPLRDRVAEAVGAALGPLTDADIASARPALARYAAARQVVSSGLDVLAEDGFAPLRGLRVGLITNQTGIDRKGRRNIDLLREAPGVKLVALFSPEHGLYGKLDEKVASGAEPSTGLPVYSLYGETRRPSDAMLAGVDALVFDIQDAGARFYTYGTTLAYAMEAAARKGIPIWVLDRPDPIGGAQVQGPMLDAGRTSFTGYWPIPVRPGMTLGELAGFYNQEAAIHADLHVVTMRGYSRRDWFDDTGLAWVNPSPNLRSLGQTALYPGVGMIEGANISVGRGTDSPFEQVGAPWIDGRELARYLATRRIAGASFSAVTFTPDSGPYHGQACRGVRISVSDRDALDSPALGVELAAALHRLYPDRFRLDETLGGIGSATVVASIRAGADPRAIAAGWQGELEAFQARRARFLLY</sequence>
<organism evidence="5 6">
    <name type="scientific">Pseudomonas knackmussii (strain DSM 6978 / CCUG 54928 / LMG 23759 / B13)</name>
    <dbReference type="NCBI Taxonomy" id="1301098"/>
    <lineage>
        <taxon>Bacteria</taxon>
        <taxon>Pseudomonadati</taxon>
        <taxon>Pseudomonadota</taxon>
        <taxon>Gammaproteobacteria</taxon>
        <taxon>Pseudomonadales</taxon>
        <taxon>Pseudomonadaceae</taxon>
        <taxon>Pseudomonas</taxon>
    </lineage>
</organism>
<dbReference type="KEGG" id="pkc:PKB_3068"/>
<accession>A0A024HHB0</accession>
<dbReference type="Pfam" id="PF20732">
    <property type="entry name" value="NamZ_C"/>
    <property type="match status" value="1"/>
</dbReference>
<dbReference type="Gene3D" id="3.90.1150.140">
    <property type="match status" value="1"/>
</dbReference>
<dbReference type="EMBL" id="HG322950">
    <property type="protein sequence ID" value="CDF84415.1"/>
    <property type="molecule type" value="Genomic_DNA"/>
</dbReference>
<dbReference type="Pfam" id="PF00144">
    <property type="entry name" value="Beta-lactamase"/>
    <property type="match status" value="1"/>
</dbReference>
<dbReference type="InterPro" id="IPR008302">
    <property type="entry name" value="NamZ"/>
</dbReference>
<feature type="signal peptide" evidence="1">
    <location>
        <begin position="1"/>
        <end position="18"/>
    </location>
</feature>
<dbReference type="Gene3D" id="3.40.710.10">
    <property type="entry name" value="DD-peptidase/beta-lactamase superfamily"/>
    <property type="match status" value="1"/>
</dbReference>
<dbReference type="AlphaFoldDB" id="A0A024HHB0"/>
<dbReference type="InterPro" id="IPR048502">
    <property type="entry name" value="NamZ_N"/>
</dbReference>
<feature type="domain" description="Peptidoglycan beta-N-acetylmuramidase NamZ C-terminal" evidence="4">
    <location>
        <begin position="615"/>
        <end position="763"/>
    </location>
</feature>
<dbReference type="eggNOG" id="COG1680">
    <property type="taxonomic scope" value="Bacteria"/>
</dbReference>
<dbReference type="SUPFAM" id="SSF56601">
    <property type="entry name" value="beta-lactamase/transpeptidase-like"/>
    <property type="match status" value="1"/>
</dbReference>
<dbReference type="GO" id="GO:0033922">
    <property type="term" value="F:peptidoglycan beta-N-acetylmuramidase activity"/>
    <property type="evidence" value="ECO:0007669"/>
    <property type="project" value="InterPro"/>
</dbReference>
<evidence type="ECO:0000313" key="5">
    <source>
        <dbReference type="EMBL" id="CDF84415.1"/>
    </source>
</evidence>
<evidence type="ECO:0000259" key="4">
    <source>
        <dbReference type="Pfam" id="PF20732"/>
    </source>
</evidence>
<name>A0A024HHB0_PSEKB</name>
<dbReference type="PATRIC" id="fig|1301098.3.peg.3094"/>
<dbReference type="RefSeq" id="WP_043252958.1">
    <property type="nucleotide sequence ID" value="NZ_HG322950.1"/>
</dbReference>
<dbReference type="InterPro" id="IPR012338">
    <property type="entry name" value="Beta-lactam/transpept-like"/>
</dbReference>
<evidence type="ECO:0000259" key="3">
    <source>
        <dbReference type="Pfam" id="PF07075"/>
    </source>
</evidence>
<dbReference type="OrthoDB" id="119951at2"/>
<protein>
    <submittedName>
        <fullName evidence="5">Beta-lactamase, putative</fullName>
    </submittedName>
</protein>
<reference evidence="5 6" key="2">
    <citation type="submission" date="2014-05" db="EMBL/GenBank/DDBJ databases">
        <title>Genome sequence of the 3-chlorobenzoate degrading bacterium Pseudomonas knackmussii B13 shows multiple evidence for horizontal gene transfer.</title>
        <authorList>
            <person name="Miyazaki R."/>
            <person name="Bertelli C."/>
            <person name="Falquet L."/>
            <person name="Robinson-Rechavi M."/>
            <person name="Gharib W."/>
            <person name="Roy S."/>
            <person name="Van der Meer J.R."/>
        </authorList>
    </citation>
    <scope>NUCLEOTIDE SEQUENCE [LARGE SCALE GENOMIC DNA]</scope>
    <source>
        <strain evidence="5 6">B13</strain>
    </source>
</reference>
<dbReference type="PANTHER" id="PTHR42915">
    <property type="entry name" value="HYPOTHETICAL 460 KDA PROTEIN IN FEUA-SIGW INTERGENIC REGION [PRECURSOR]"/>
    <property type="match status" value="1"/>
</dbReference>
<proteinExistence type="predicted"/>
<dbReference type="STRING" id="1301098.PKB_3068"/>
<dbReference type="InterPro" id="IPR001466">
    <property type="entry name" value="Beta-lactam-related"/>
</dbReference>
<dbReference type="eggNOG" id="COG3876">
    <property type="taxonomic scope" value="Bacteria"/>
</dbReference>
<keyword evidence="1" id="KW-0732">Signal</keyword>
<gene>
    <name evidence="5" type="ORF">PKB_3068</name>
</gene>
<feature type="chain" id="PRO_5001530002" evidence="1">
    <location>
        <begin position="19"/>
        <end position="763"/>
    </location>
</feature>
<dbReference type="HOGENOM" id="CLU_357050_0_0_6"/>
<keyword evidence="6" id="KW-1185">Reference proteome</keyword>
<evidence type="ECO:0000259" key="2">
    <source>
        <dbReference type="Pfam" id="PF00144"/>
    </source>
</evidence>
<dbReference type="Gene3D" id="3.40.50.12170">
    <property type="entry name" value="Uncharacterised protein PF07075, DUF1343"/>
    <property type="match status" value="1"/>
</dbReference>
<evidence type="ECO:0000256" key="1">
    <source>
        <dbReference type="SAM" id="SignalP"/>
    </source>
</evidence>
<feature type="domain" description="Peptidoglycan beta-N-acetylmuramidase NamZ N-terminal" evidence="3">
    <location>
        <begin position="411"/>
        <end position="609"/>
    </location>
</feature>
<dbReference type="Pfam" id="PF07075">
    <property type="entry name" value="NamZ_N"/>
    <property type="match status" value="1"/>
</dbReference>
<dbReference type="PANTHER" id="PTHR42915:SF1">
    <property type="entry name" value="PEPTIDOGLYCAN BETA-N-ACETYLMURAMIDASE NAMZ"/>
    <property type="match status" value="1"/>
</dbReference>
<reference evidence="5 6" key="1">
    <citation type="submission" date="2013-03" db="EMBL/GenBank/DDBJ databases">
        <authorList>
            <person name="Linke B."/>
        </authorList>
    </citation>
    <scope>NUCLEOTIDE SEQUENCE [LARGE SCALE GENOMIC DNA]</scope>
    <source>
        <strain evidence="5 6">B13</strain>
    </source>
</reference>
<feature type="domain" description="Beta-lactamase-related" evidence="2">
    <location>
        <begin position="31"/>
        <end position="355"/>
    </location>
</feature>
<evidence type="ECO:0000313" key="6">
    <source>
        <dbReference type="Proteomes" id="UP000025241"/>
    </source>
</evidence>
<dbReference type="Proteomes" id="UP000025241">
    <property type="component" value="Chromosome I"/>
</dbReference>